<dbReference type="CDD" id="cd11386">
    <property type="entry name" value="MCP_signal"/>
    <property type="match status" value="1"/>
</dbReference>
<feature type="transmembrane region" description="Helical" evidence="11">
    <location>
        <begin position="272"/>
        <end position="290"/>
    </location>
</feature>
<keyword evidence="8 10" id="KW-0807">Transducer</keyword>
<protein>
    <submittedName>
        <fullName evidence="14">Chemotaxis protein</fullName>
    </submittedName>
</protein>
<dbReference type="InParanoid" id="A0A0Q2N723"/>
<dbReference type="CDD" id="cd12913">
    <property type="entry name" value="PDC1_MCP_like"/>
    <property type="match status" value="1"/>
</dbReference>
<organism evidence="14 15">
    <name type="scientific">Vibrio furnissii</name>
    <dbReference type="NCBI Taxonomy" id="29494"/>
    <lineage>
        <taxon>Bacteria</taxon>
        <taxon>Pseudomonadati</taxon>
        <taxon>Pseudomonadota</taxon>
        <taxon>Gammaproteobacteria</taxon>
        <taxon>Vibrionales</taxon>
        <taxon>Vibrionaceae</taxon>
        <taxon>Vibrio</taxon>
    </lineage>
</organism>
<keyword evidence="15" id="KW-1185">Reference proteome</keyword>
<dbReference type="PROSITE" id="PS50885">
    <property type="entry name" value="HAMP"/>
    <property type="match status" value="1"/>
</dbReference>
<dbReference type="SMART" id="SM00283">
    <property type="entry name" value="MA"/>
    <property type="match status" value="1"/>
</dbReference>
<evidence type="ECO:0000256" key="11">
    <source>
        <dbReference type="SAM" id="Phobius"/>
    </source>
</evidence>
<dbReference type="Gene3D" id="1.10.287.950">
    <property type="entry name" value="Methyl-accepting chemotaxis protein"/>
    <property type="match status" value="1"/>
</dbReference>
<evidence type="ECO:0000256" key="2">
    <source>
        <dbReference type="ARBA" id="ARBA00004651"/>
    </source>
</evidence>
<keyword evidence="3" id="KW-1003">Cell membrane</keyword>
<dbReference type="Pfam" id="PF02743">
    <property type="entry name" value="dCache_1"/>
    <property type="match status" value="1"/>
</dbReference>
<dbReference type="CDD" id="cd12912">
    <property type="entry name" value="PDC2_MCP_like"/>
    <property type="match status" value="1"/>
</dbReference>
<dbReference type="AlphaFoldDB" id="A0A0Q2N723"/>
<accession>A0A0Q2N723</accession>
<reference evidence="14 15" key="1">
    <citation type="submission" date="2015-08" db="EMBL/GenBank/DDBJ databases">
        <title>Antibacterial properties of a collection of Vibrionaceae strains.</title>
        <authorList>
            <person name="Giubergia S."/>
        </authorList>
    </citation>
    <scope>NUCLEOTIDE SEQUENCE [LARGE SCALE GENOMIC DNA]</scope>
    <source>
        <strain evidence="14 15">S0821</strain>
    </source>
</reference>
<evidence type="ECO:0000256" key="1">
    <source>
        <dbReference type="ARBA" id="ARBA00004533"/>
    </source>
</evidence>
<dbReference type="Proteomes" id="UP000051221">
    <property type="component" value="Unassembled WGS sequence"/>
</dbReference>
<dbReference type="SUPFAM" id="SSF103190">
    <property type="entry name" value="Sensory domain-like"/>
    <property type="match status" value="1"/>
</dbReference>
<dbReference type="FunFam" id="1.10.287.950:FF:000001">
    <property type="entry name" value="Methyl-accepting chemotaxis sensory transducer"/>
    <property type="match status" value="1"/>
</dbReference>
<evidence type="ECO:0000256" key="3">
    <source>
        <dbReference type="ARBA" id="ARBA00022475"/>
    </source>
</evidence>
<dbReference type="SMART" id="SM00304">
    <property type="entry name" value="HAMP"/>
    <property type="match status" value="1"/>
</dbReference>
<dbReference type="Pfam" id="PF00672">
    <property type="entry name" value="HAMP"/>
    <property type="match status" value="1"/>
</dbReference>
<dbReference type="GO" id="GO:0007165">
    <property type="term" value="P:signal transduction"/>
    <property type="evidence" value="ECO:0007669"/>
    <property type="project" value="UniProtKB-KW"/>
</dbReference>
<keyword evidence="7 11" id="KW-0472">Membrane</keyword>
<dbReference type="GO" id="GO:0006935">
    <property type="term" value="P:chemotaxis"/>
    <property type="evidence" value="ECO:0007669"/>
    <property type="project" value="UniProtKB-KW"/>
</dbReference>
<evidence type="ECO:0000256" key="7">
    <source>
        <dbReference type="ARBA" id="ARBA00023136"/>
    </source>
</evidence>
<dbReference type="PANTHER" id="PTHR32089">
    <property type="entry name" value="METHYL-ACCEPTING CHEMOTAXIS PROTEIN MCPB"/>
    <property type="match status" value="1"/>
</dbReference>
<dbReference type="GO" id="GO:0005886">
    <property type="term" value="C:plasma membrane"/>
    <property type="evidence" value="ECO:0007669"/>
    <property type="project" value="UniProtKB-SubCell"/>
</dbReference>
<dbReference type="PROSITE" id="PS50111">
    <property type="entry name" value="CHEMOTAXIS_TRANSDUC_2"/>
    <property type="match status" value="1"/>
</dbReference>
<evidence type="ECO:0000313" key="15">
    <source>
        <dbReference type="Proteomes" id="UP000051221"/>
    </source>
</evidence>
<dbReference type="InterPro" id="IPR033479">
    <property type="entry name" value="dCache_1"/>
</dbReference>
<evidence type="ECO:0000313" key="14">
    <source>
        <dbReference type="EMBL" id="KQH87647.1"/>
    </source>
</evidence>
<evidence type="ECO:0000256" key="9">
    <source>
        <dbReference type="ARBA" id="ARBA00029447"/>
    </source>
</evidence>
<proteinExistence type="inferred from homology"/>
<dbReference type="PANTHER" id="PTHR32089:SF117">
    <property type="entry name" value="METHYL ACCEPTING SENSORY TRANSDUCER WITH CACHE_1 SMALL MOLECULE BINDING DOMAIN"/>
    <property type="match status" value="1"/>
</dbReference>
<dbReference type="SUPFAM" id="SSF58104">
    <property type="entry name" value="Methyl-accepting chemotaxis protein (MCP) signaling domain"/>
    <property type="match status" value="1"/>
</dbReference>
<dbReference type="InterPro" id="IPR029151">
    <property type="entry name" value="Sensor-like_sf"/>
</dbReference>
<gene>
    <name evidence="14" type="ORF">AMR76_03450</name>
</gene>
<dbReference type="Pfam" id="PF00015">
    <property type="entry name" value="MCPsignal"/>
    <property type="match status" value="1"/>
</dbReference>
<keyword evidence="4" id="KW-0145">Chemotaxis</keyword>
<keyword evidence="5 11" id="KW-0812">Transmembrane</keyword>
<sequence length="622" mass="68224">MKFQHKIVAASSLLLLVTVGLMSTQQYFLVKKEMTSQYERSVNEIVGGVKNTTQEILDAKQSLVNYSVSLMEQNFDKDAILNVLMQPQITRTFGIAGAAFEADGSYIFNNNSLKLPAAWDPRTRPWYRLAKRENRLVFTEPYLNLETQDMVASIAVPLRQQGHFVGVAVFDMNLSSLAEMINNVDLFGAGYVFLVSSNGKTVTHPEQQYTGRPMSEFLGGVDVTQNVRHVMLDHVSHTLDFSKIEGHDWYVGAILNEQIAYQPVRALLSRSLWFAVLAVVVSMGCLMMVLRALMKPLAQVNDAIENVASGEGDLTQRLPTDTDQEFAELANSFNLFTADLQKRIQDTQLIAQDILSGARISSENSEKTETSIHSQLIELEQLATAMNQMTSTAQDVASNAQNAATSAREAKQAAEHGSSVVVATTESIDELSCRIDSAVNEAQQLAIAANNIESILKVISDISDQTNLLALNAAIEAARAGESGRGFAVVADEVRSLAQRTQHSTLEIQDMISQLQSGSSAVSDAMRLSKVTAESAVKHAHEANAEIKRIQGAIMQINDMNTQIAAAAEEQSSVAEEINNNTYRIKDLSSQIVVGSQDVRTAMKSQMESIHQQEDILSKFKV</sequence>
<evidence type="ECO:0000256" key="5">
    <source>
        <dbReference type="ARBA" id="ARBA00022692"/>
    </source>
</evidence>
<name>A0A0Q2N723_VIBFU</name>
<dbReference type="Gene3D" id="3.30.450.20">
    <property type="entry name" value="PAS domain"/>
    <property type="match status" value="2"/>
</dbReference>
<dbReference type="RefSeq" id="WP_055465309.1">
    <property type="nucleotide sequence ID" value="NZ_CP115189.1"/>
</dbReference>
<comment type="caution">
    <text evidence="14">The sequence shown here is derived from an EMBL/GenBank/DDBJ whole genome shotgun (WGS) entry which is preliminary data.</text>
</comment>
<feature type="domain" description="HAMP" evidence="13">
    <location>
        <begin position="291"/>
        <end position="345"/>
    </location>
</feature>
<comment type="similarity">
    <text evidence="9">Belongs to the methyl-accepting chemotaxis (MCP) protein family.</text>
</comment>
<dbReference type="EMBL" id="LKHS01000002">
    <property type="protein sequence ID" value="KQH87647.1"/>
    <property type="molecule type" value="Genomic_DNA"/>
</dbReference>
<comment type="subcellular location">
    <subcellularLocation>
        <location evidence="1">Cell inner membrane</location>
    </subcellularLocation>
    <subcellularLocation>
        <location evidence="2">Cell membrane</location>
        <topology evidence="2">Multi-pass membrane protein</topology>
    </subcellularLocation>
</comment>
<evidence type="ECO:0000256" key="8">
    <source>
        <dbReference type="ARBA" id="ARBA00023224"/>
    </source>
</evidence>
<evidence type="ECO:0000256" key="4">
    <source>
        <dbReference type="ARBA" id="ARBA00022500"/>
    </source>
</evidence>
<keyword evidence="6 11" id="KW-1133">Transmembrane helix</keyword>
<dbReference type="CDD" id="cd06225">
    <property type="entry name" value="HAMP"/>
    <property type="match status" value="1"/>
</dbReference>
<evidence type="ECO:0000256" key="10">
    <source>
        <dbReference type="PROSITE-ProRule" id="PRU00284"/>
    </source>
</evidence>
<dbReference type="InterPro" id="IPR004089">
    <property type="entry name" value="MCPsignal_dom"/>
</dbReference>
<evidence type="ECO:0000259" key="12">
    <source>
        <dbReference type="PROSITE" id="PS50111"/>
    </source>
</evidence>
<evidence type="ECO:0000256" key="6">
    <source>
        <dbReference type="ARBA" id="ARBA00022989"/>
    </source>
</evidence>
<evidence type="ECO:0000259" key="13">
    <source>
        <dbReference type="PROSITE" id="PS50885"/>
    </source>
</evidence>
<dbReference type="InterPro" id="IPR003660">
    <property type="entry name" value="HAMP_dom"/>
</dbReference>
<feature type="domain" description="Methyl-accepting transducer" evidence="12">
    <location>
        <begin position="350"/>
        <end position="586"/>
    </location>
</feature>